<keyword evidence="4 11" id="KW-0813">Transport</keyword>
<dbReference type="Gene3D" id="1.20.5.440">
    <property type="entry name" value="ATP synthase delta/epsilon subunit, C-terminal domain"/>
    <property type="match status" value="1"/>
</dbReference>
<dbReference type="EMBL" id="VUMU01000003">
    <property type="protein sequence ID" value="MST57447.1"/>
    <property type="molecule type" value="Genomic_DNA"/>
</dbReference>
<proteinExistence type="inferred from homology"/>
<dbReference type="GO" id="GO:0045259">
    <property type="term" value="C:proton-transporting ATP synthase complex"/>
    <property type="evidence" value="ECO:0007669"/>
    <property type="project" value="UniProtKB-KW"/>
</dbReference>
<keyword evidence="9 11" id="KW-0139">CF(1)</keyword>
<comment type="subunit">
    <text evidence="11 12">F-type ATPases have 2 components, CF(1) - the catalytic core - and CF(0) - the membrane proton channel. CF(1) has five subunits: alpha(3), beta(3), gamma(1), delta(1), epsilon(1). CF(0) has three main subunits: a, b and c.</text>
</comment>
<evidence type="ECO:0000256" key="3">
    <source>
        <dbReference type="ARBA" id="ARBA00005712"/>
    </source>
</evidence>
<accession>A0A6L5YIF4</accession>
<dbReference type="InterPro" id="IPR020547">
    <property type="entry name" value="ATP_synth_F1_esu_C"/>
</dbReference>
<evidence type="ECO:0000256" key="6">
    <source>
        <dbReference type="ARBA" id="ARBA00022781"/>
    </source>
</evidence>
<feature type="domain" description="ATP synthase F1 complex delta/epsilon subunit N-terminal" evidence="14">
    <location>
        <begin position="6"/>
        <end position="82"/>
    </location>
</feature>
<dbReference type="GO" id="GO:0005524">
    <property type="term" value="F:ATP binding"/>
    <property type="evidence" value="ECO:0007669"/>
    <property type="project" value="UniProtKB-UniRule"/>
</dbReference>
<evidence type="ECO:0000313" key="15">
    <source>
        <dbReference type="EMBL" id="MST57447.1"/>
    </source>
</evidence>
<dbReference type="Pfam" id="PF00401">
    <property type="entry name" value="ATP-synt_DE"/>
    <property type="match status" value="1"/>
</dbReference>
<dbReference type="HAMAP" id="MF_00530">
    <property type="entry name" value="ATP_synth_epsil_bac"/>
    <property type="match status" value="1"/>
</dbReference>
<evidence type="ECO:0000256" key="1">
    <source>
        <dbReference type="ARBA" id="ARBA00003543"/>
    </source>
</evidence>
<keyword evidence="8 11" id="KW-0472">Membrane</keyword>
<dbReference type="AlphaFoldDB" id="A0A6L5YIF4"/>
<dbReference type="NCBIfam" id="TIGR01216">
    <property type="entry name" value="ATP_synt_epsi"/>
    <property type="match status" value="1"/>
</dbReference>
<evidence type="ECO:0000256" key="4">
    <source>
        <dbReference type="ARBA" id="ARBA00022448"/>
    </source>
</evidence>
<dbReference type="Proteomes" id="UP000476055">
    <property type="component" value="Unassembled WGS sequence"/>
</dbReference>
<gene>
    <name evidence="11 15" type="primary">atpC</name>
    <name evidence="15" type="ORF">FYJ59_04185</name>
</gene>
<dbReference type="InterPro" id="IPR036794">
    <property type="entry name" value="ATP_F1_dsu/esu_C_sf"/>
</dbReference>
<evidence type="ECO:0000259" key="14">
    <source>
        <dbReference type="Pfam" id="PF02823"/>
    </source>
</evidence>
<evidence type="ECO:0000256" key="12">
    <source>
        <dbReference type="RuleBase" id="RU003656"/>
    </source>
</evidence>
<dbReference type="RefSeq" id="WP_118547265.1">
    <property type="nucleotide sequence ID" value="NZ_VUMU01000003.1"/>
</dbReference>
<evidence type="ECO:0000256" key="2">
    <source>
        <dbReference type="ARBA" id="ARBA00004202"/>
    </source>
</evidence>
<dbReference type="PANTHER" id="PTHR13822">
    <property type="entry name" value="ATP SYNTHASE DELTA/EPSILON CHAIN"/>
    <property type="match status" value="1"/>
</dbReference>
<comment type="subcellular location">
    <subcellularLocation>
        <location evidence="2 11">Cell membrane</location>
        <topology evidence="2 11">Peripheral membrane protein</topology>
    </subcellularLocation>
</comment>
<keyword evidence="16" id="KW-1185">Reference proteome</keyword>
<evidence type="ECO:0000256" key="11">
    <source>
        <dbReference type="HAMAP-Rule" id="MF_00530"/>
    </source>
</evidence>
<keyword evidence="5 11" id="KW-1003">Cell membrane</keyword>
<dbReference type="Gene3D" id="2.60.15.10">
    <property type="entry name" value="F0F1 ATP synthase delta/epsilon subunit, N-terminal"/>
    <property type="match status" value="1"/>
</dbReference>
<evidence type="ECO:0000256" key="9">
    <source>
        <dbReference type="ARBA" id="ARBA00023196"/>
    </source>
</evidence>
<evidence type="ECO:0000313" key="16">
    <source>
        <dbReference type="Proteomes" id="UP000476055"/>
    </source>
</evidence>
<dbReference type="CDD" id="cd12152">
    <property type="entry name" value="F1-ATPase_delta"/>
    <property type="match status" value="1"/>
</dbReference>
<evidence type="ECO:0000256" key="8">
    <source>
        <dbReference type="ARBA" id="ARBA00023136"/>
    </source>
</evidence>
<dbReference type="GO" id="GO:0046933">
    <property type="term" value="F:proton-transporting ATP synthase activity, rotational mechanism"/>
    <property type="evidence" value="ECO:0007669"/>
    <property type="project" value="UniProtKB-UniRule"/>
</dbReference>
<dbReference type="FunFam" id="1.20.5.440:FF:000001">
    <property type="entry name" value="ATP synthase epsilon chain"/>
    <property type="match status" value="1"/>
</dbReference>
<dbReference type="GO" id="GO:0005886">
    <property type="term" value="C:plasma membrane"/>
    <property type="evidence" value="ECO:0007669"/>
    <property type="project" value="UniProtKB-SubCell"/>
</dbReference>
<dbReference type="Pfam" id="PF02823">
    <property type="entry name" value="ATP-synt_DE_N"/>
    <property type="match status" value="1"/>
</dbReference>
<organism evidence="15 16">
    <name type="scientific">Waltera intestinalis</name>
    <dbReference type="NCBI Taxonomy" id="2606635"/>
    <lineage>
        <taxon>Bacteria</taxon>
        <taxon>Bacillati</taxon>
        <taxon>Bacillota</taxon>
        <taxon>Clostridia</taxon>
        <taxon>Lachnospirales</taxon>
        <taxon>Lachnospiraceae</taxon>
        <taxon>Waltera</taxon>
    </lineage>
</organism>
<sequence>MADKDFQLRIITPERVFYEGTVDMVEFNTTEGQIGVLPGHIPLTVIVKPGILHITEKDGEKEAALHSGFAEILPEGVIILAEIIEWPNEIDENRAEAALHRAEERLRSKTPETDIARAETALQRAMARIQVLR</sequence>
<evidence type="ECO:0000256" key="7">
    <source>
        <dbReference type="ARBA" id="ARBA00023065"/>
    </source>
</evidence>
<dbReference type="InterPro" id="IPR036771">
    <property type="entry name" value="ATPsynth_dsu/esu_N"/>
</dbReference>
<dbReference type="InterPro" id="IPR001469">
    <property type="entry name" value="ATP_synth_F1_dsu/esu"/>
</dbReference>
<dbReference type="SUPFAM" id="SSF46604">
    <property type="entry name" value="Epsilon subunit of F1F0-ATP synthase C-terminal domain"/>
    <property type="match status" value="1"/>
</dbReference>
<dbReference type="PANTHER" id="PTHR13822:SF10">
    <property type="entry name" value="ATP SYNTHASE EPSILON CHAIN, CHLOROPLASTIC"/>
    <property type="match status" value="1"/>
</dbReference>
<keyword evidence="10 11" id="KW-0066">ATP synthesis</keyword>
<dbReference type="SUPFAM" id="SSF51344">
    <property type="entry name" value="Epsilon subunit of F1F0-ATP synthase N-terminal domain"/>
    <property type="match status" value="1"/>
</dbReference>
<protein>
    <recommendedName>
        <fullName evidence="11">ATP synthase epsilon chain</fullName>
    </recommendedName>
    <alternativeName>
        <fullName evidence="11">ATP synthase F1 sector epsilon subunit</fullName>
    </alternativeName>
    <alternativeName>
        <fullName evidence="11">F-ATPase epsilon subunit</fullName>
    </alternativeName>
</protein>
<evidence type="ECO:0000256" key="5">
    <source>
        <dbReference type="ARBA" id="ARBA00022475"/>
    </source>
</evidence>
<comment type="similarity">
    <text evidence="3 11 12">Belongs to the ATPase epsilon chain family.</text>
</comment>
<evidence type="ECO:0000259" key="13">
    <source>
        <dbReference type="Pfam" id="PF00401"/>
    </source>
</evidence>
<comment type="caution">
    <text evidence="15">The sequence shown here is derived from an EMBL/GenBank/DDBJ whole genome shotgun (WGS) entry which is preliminary data.</text>
</comment>
<name>A0A6L5YIF4_9FIRM</name>
<keyword evidence="6 11" id="KW-0375">Hydrogen ion transport</keyword>
<evidence type="ECO:0000256" key="10">
    <source>
        <dbReference type="ARBA" id="ARBA00023310"/>
    </source>
</evidence>
<feature type="domain" description="ATP synthase epsilon subunit C-terminal" evidence="13">
    <location>
        <begin position="89"/>
        <end position="132"/>
    </location>
</feature>
<dbReference type="InterPro" id="IPR020546">
    <property type="entry name" value="ATP_synth_F1_dsu/esu_N"/>
</dbReference>
<keyword evidence="7 11" id="KW-0406">Ion transport</keyword>
<reference evidence="15 16" key="1">
    <citation type="submission" date="2019-08" db="EMBL/GenBank/DDBJ databases">
        <title>In-depth cultivation of the pig gut microbiome towards novel bacterial diversity and tailored functional studies.</title>
        <authorList>
            <person name="Wylensek D."/>
            <person name="Hitch T.C.A."/>
            <person name="Clavel T."/>
        </authorList>
    </citation>
    <scope>NUCLEOTIDE SEQUENCE [LARGE SCALE GENOMIC DNA]</scope>
    <source>
        <strain evidence="15 16">WCA3-601-WT-6H</strain>
    </source>
</reference>
<comment type="function">
    <text evidence="1 11">Produces ATP from ADP in the presence of a proton gradient across the membrane.</text>
</comment>